<accession>A9UW35</accession>
<dbReference type="EMBL" id="CH991547">
    <property type="protein sequence ID" value="EDQ90699.1"/>
    <property type="molecule type" value="Genomic_DNA"/>
</dbReference>
<sequence length="416" mass="47166">MRYGKRGSTADAREYLYAKRYKPLELSDSIEPWHVSLATICNHLKKQNRDSGIDSEYTQEACLNYITFLEALDEEHLLFSSNKHALLSADESWMTTQATRHKGWVVQGQARSVAPAPRSSISFFAALAYSGEIVFLRTNIGNSTGESSQRYLEGTISAWRKKYGSGLLVVTWDNVPHHYKALSLMSGSHGVEHTKKVFVRASSTIPETDERYSPLIYYELDRELYGGPVLVVPTPKYQPDFAPIETVFGSVKYAAEGIRARSSSFGYTRLSERLEKILNVVFGSYLRKDMLKGAIRDTHRYMKAWQDGAVNEDEARARRDQLRIRDKQDYDQIRAATGGILRHRRESFELAPIMDMAVDNSRTRRQTARAVAASQEDDANVNDFKSTCENKRLLLQRDKAQARARRAASAALRSSN</sequence>
<evidence type="ECO:0000259" key="1">
    <source>
        <dbReference type="Pfam" id="PF13358"/>
    </source>
</evidence>
<dbReference type="Pfam" id="PF13358">
    <property type="entry name" value="DDE_3"/>
    <property type="match status" value="1"/>
</dbReference>
<dbReference type="Proteomes" id="UP000001357">
    <property type="component" value="Unassembled WGS sequence"/>
</dbReference>
<dbReference type="RefSeq" id="XP_001744750.1">
    <property type="nucleotide sequence ID" value="XM_001744698.1"/>
</dbReference>
<keyword evidence="3" id="KW-1185">Reference proteome</keyword>
<evidence type="ECO:0000313" key="2">
    <source>
        <dbReference type="EMBL" id="EDQ90699.1"/>
    </source>
</evidence>
<name>A9UW35_MONBE</name>
<dbReference type="GeneID" id="5889865"/>
<dbReference type="Gene3D" id="3.30.420.10">
    <property type="entry name" value="Ribonuclease H-like superfamily/Ribonuclease H"/>
    <property type="match status" value="1"/>
</dbReference>
<evidence type="ECO:0000313" key="3">
    <source>
        <dbReference type="Proteomes" id="UP000001357"/>
    </source>
</evidence>
<dbReference type="InterPro" id="IPR038717">
    <property type="entry name" value="Tc1-like_DDE_dom"/>
</dbReference>
<organism evidence="2 3">
    <name type="scientific">Monosiga brevicollis</name>
    <name type="common">Choanoflagellate</name>
    <dbReference type="NCBI Taxonomy" id="81824"/>
    <lineage>
        <taxon>Eukaryota</taxon>
        <taxon>Choanoflagellata</taxon>
        <taxon>Craspedida</taxon>
        <taxon>Salpingoecidae</taxon>
        <taxon>Monosiga</taxon>
    </lineage>
</organism>
<reference evidence="2 3" key="1">
    <citation type="journal article" date="2008" name="Nature">
        <title>The genome of the choanoflagellate Monosiga brevicollis and the origin of metazoans.</title>
        <authorList>
            <consortium name="JGI Sequencing"/>
            <person name="King N."/>
            <person name="Westbrook M.J."/>
            <person name="Young S.L."/>
            <person name="Kuo A."/>
            <person name="Abedin M."/>
            <person name="Chapman J."/>
            <person name="Fairclough S."/>
            <person name="Hellsten U."/>
            <person name="Isogai Y."/>
            <person name="Letunic I."/>
            <person name="Marr M."/>
            <person name="Pincus D."/>
            <person name="Putnam N."/>
            <person name="Rokas A."/>
            <person name="Wright K.J."/>
            <person name="Zuzow R."/>
            <person name="Dirks W."/>
            <person name="Good M."/>
            <person name="Goodstein D."/>
            <person name="Lemons D."/>
            <person name="Li W."/>
            <person name="Lyons J.B."/>
            <person name="Morris A."/>
            <person name="Nichols S."/>
            <person name="Richter D.J."/>
            <person name="Salamov A."/>
            <person name="Bork P."/>
            <person name="Lim W.A."/>
            <person name="Manning G."/>
            <person name="Miller W.T."/>
            <person name="McGinnis W."/>
            <person name="Shapiro H."/>
            <person name="Tjian R."/>
            <person name="Grigoriev I.V."/>
            <person name="Rokhsar D."/>
        </authorList>
    </citation>
    <scope>NUCLEOTIDE SEQUENCE [LARGE SCALE GENOMIC DNA]</scope>
    <source>
        <strain evidence="3">MX1 / ATCC 50154</strain>
    </source>
</reference>
<dbReference type="GO" id="GO:0003676">
    <property type="term" value="F:nucleic acid binding"/>
    <property type="evidence" value="ECO:0007669"/>
    <property type="project" value="InterPro"/>
</dbReference>
<dbReference type="InParanoid" id="A9UW35"/>
<dbReference type="InterPro" id="IPR036397">
    <property type="entry name" value="RNaseH_sf"/>
</dbReference>
<gene>
    <name evidence="2" type="ORF">MONBRDRAFT_24330</name>
</gene>
<proteinExistence type="predicted"/>
<feature type="domain" description="Tc1-like transposase DDE" evidence="1">
    <location>
        <begin position="86"/>
        <end position="257"/>
    </location>
</feature>
<protein>
    <recommendedName>
        <fullName evidence="1">Tc1-like transposase DDE domain-containing protein</fullName>
    </recommendedName>
</protein>
<dbReference type="AlphaFoldDB" id="A9UW35"/>
<dbReference type="KEGG" id="mbr:MONBRDRAFT_24330"/>